<evidence type="ECO:0000256" key="7">
    <source>
        <dbReference type="ARBA" id="ARBA00023012"/>
    </source>
</evidence>
<dbReference type="RefSeq" id="WP_283757261.1">
    <property type="nucleotide sequence ID" value="NZ_JAQOSQ010000003.1"/>
</dbReference>
<dbReference type="PROSITE" id="PS50109">
    <property type="entry name" value="HIS_KIN"/>
    <property type="match status" value="1"/>
</dbReference>
<dbReference type="SMART" id="SM00086">
    <property type="entry name" value="PAC"/>
    <property type="match status" value="2"/>
</dbReference>
<accession>A0ABT7BTV3</accession>
<evidence type="ECO:0000256" key="9">
    <source>
        <dbReference type="SAM" id="Coils"/>
    </source>
</evidence>
<feature type="domain" description="PAC" evidence="14">
    <location>
        <begin position="594"/>
        <end position="646"/>
    </location>
</feature>
<comment type="subcellular location">
    <subcellularLocation>
        <location evidence="2">Membrane</location>
    </subcellularLocation>
</comment>
<evidence type="ECO:0000259" key="11">
    <source>
        <dbReference type="PROSITE" id="PS50109"/>
    </source>
</evidence>
<dbReference type="Gene3D" id="3.30.450.20">
    <property type="entry name" value="PAS domain"/>
    <property type="match status" value="2"/>
</dbReference>
<dbReference type="PRINTS" id="PR00344">
    <property type="entry name" value="BCTRLSENSOR"/>
</dbReference>
<evidence type="ECO:0000256" key="2">
    <source>
        <dbReference type="ARBA" id="ARBA00004370"/>
    </source>
</evidence>
<keyword evidence="7" id="KW-0902">Two-component regulatory system</keyword>
<evidence type="ECO:0000256" key="1">
    <source>
        <dbReference type="ARBA" id="ARBA00000085"/>
    </source>
</evidence>
<comment type="caution">
    <text evidence="16">The sequence shown here is derived from an EMBL/GenBank/DDBJ whole genome shotgun (WGS) entry which is preliminary data.</text>
</comment>
<dbReference type="InterPro" id="IPR001789">
    <property type="entry name" value="Sig_transdc_resp-reg_receiver"/>
</dbReference>
<keyword evidence="10" id="KW-0812">Transmembrane</keyword>
<dbReference type="Gene3D" id="1.10.287.130">
    <property type="match status" value="1"/>
</dbReference>
<dbReference type="SMART" id="SM00387">
    <property type="entry name" value="HATPase_c"/>
    <property type="match status" value="1"/>
</dbReference>
<proteinExistence type="predicted"/>
<evidence type="ECO:0000256" key="3">
    <source>
        <dbReference type="ARBA" id="ARBA00012438"/>
    </source>
</evidence>
<evidence type="ECO:0000313" key="17">
    <source>
        <dbReference type="Proteomes" id="UP001232992"/>
    </source>
</evidence>
<organism evidence="16 17">
    <name type="scientific">Roseofilum casamattae BLCC-M143</name>
    <dbReference type="NCBI Taxonomy" id="3022442"/>
    <lineage>
        <taxon>Bacteria</taxon>
        <taxon>Bacillati</taxon>
        <taxon>Cyanobacteriota</taxon>
        <taxon>Cyanophyceae</taxon>
        <taxon>Desertifilales</taxon>
        <taxon>Desertifilaceae</taxon>
        <taxon>Roseofilum</taxon>
        <taxon>Roseofilum casamattae</taxon>
    </lineage>
</organism>
<evidence type="ECO:0000256" key="6">
    <source>
        <dbReference type="ARBA" id="ARBA00022777"/>
    </source>
</evidence>
<keyword evidence="9" id="KW-0175">Coiled coil</keyword>
<dbReference type="Pfam" id="PF00072">
    <property type="entry name" value="Response_reg"/>
    <property type="match status" value="1"/>
</dbReference>
<feature type="domain" description="Response regulatory" evidence="12">
    <location>
        <begin position="909"/>
        <end position="1030"/>
    </location>
</feature>
<dbReference type="SUPFAM" id="SSF47384">
    <property type="entry name" value="Homodimeric domain of signal transducing histidine kinase"/>
    <property type="match status" value="1"/>
</dbReference>
<feature type="transmembrane region" description="Helical" evidence="10">
    <location>
        <begin position="20"/>
        <end position="41"/>
    </location>
</feature>
<feature type="domain" description="PAS" evidence="13">
    <location>
        <begin position="518"/>
        <end position="590"/>
    </location>
</feature>
<keyword evidence="17" id="KW-1185">Reference proteome</keyword>
<dbReference type="Pfam" id="PF02518">
    <property type="entry name" value="HATPase_c"/>
    <property type="match status" value="1"/>
</dbReference>
<dbReference type="SMART" id="SM00388">
    <property type="entry name" value="HisKA"/>
    <property type="match status" value="1"/>
</dbReference>
<name>A0ABT7BTV3_9CYAN</name>
<evidence type="ECO:0000256" key="10">
    <source>
        <dbReference type="SAM" id="Phobius"/>
    </source>
</evidence>
<comment type="catalytic activity">
    <reaction evidence="1">
        <text>ATP + protein L-histidine = ADP + protein N-phospho-L-histidine.</text>
        <dbReference type="EC" id="2.7.13.3"/>
    </reaction>
</comment>
<sequence>MRTLWQRLHRLFRTLPLGAIAIAPFGVLLIVTVGLTGYLSFENGRQALQQVTLQLEQEIAHRAADRLHGYLSIPKQIQRSVSLSVESGQLDVESSPQLAQHLWQYMQLHPHVDAIALSRSTRTQVRLSREPEGAIVAKVLANSERRTYSLNARGELIISSSRAVNPEFAPPTSDEKKIAIGERIWTTEDNSLRCDAAFPWGRLSVSLSQAEMTEILQSVGETPNGELAIADGTGAIVARYPSTGDRPLVQTQPFSEFPGLDWTIAVNLNSDRALQPIIFARDISILLCTLSFGVTITIGMAARRRIITPIRQLLEAAIALSEGNWTRAVDSDRSDELGNLALAFNRMREHLNHSHQQLQTYSRGLETKIKARTRELQQEIRERKLIEAALRESETKFSKAFRRTPHPITITRLADGKHLEVSDSFVSLTGYSNQEVIGRTALELNLWVDVQERMELFSKIEEQGEVRNYEFTYQTKHGEYRTAILSAEIITIQGERCLLSVTTDITDRKQLEAELLRSQQLLDSIIDHIPLAIYAKDIKRDCKYLIWNQASEEIFGLSSAETLGKTTAQIYPPEQSELCQNQDRQALEQGKLLEISEHPFLCHTRGSILLRTIKLPLYDCNGEATHLLCISEDITERKHAETVLQQAKETAETANRAKSEFLANMSHELRTPLNAILGFSQLMVKDPRFAAGASELNIINRSGEHLLELINDILEMSKIEAGRITLNPTPFDLRKLLQTLKDMLHIRAVSKELALHFEIPKDLPHYIATDEQKLRQVLINLLGNGIKFTEQGGVCLRVSHQMESDRIRLVFEVEDTGIGISAEGLSTLFDPFVQTESGWRSQQGTGLGLSISQQFVRLMGGEIEVESILRQGSRFTFAILADPVRSRDIVPSILPRRIIGLAPALPNYSMLVVDDIAENRLLLIRLLAPAGFKLLEAETGEGAISLWQMHHPDLIWMDIRMATMDGYETTRRIRELEALEKAPEKKTVIVALTASAFAQKRELVFAAGCDDFVAKPFQEETIWKTIAKHLPIEYEYEALPILEDLEPTLAPLSLSREQLQMMPAEWIAAFHKFALSGDDDALIESIEQIPQSDRRLIATLKDLVHNFQFSTLVELTNEAQDSGRSVNCR</sequence>
<dbReference type="Gene3D" id="3.30.565.10">
    <property type="entry name" value="Histidine kinase-like ATPase, C-terminal domain"/>
    <property type="match status" value="1"/>
</dbReference>
<evidence type="ECO:0000256" key="8">
    <source>
        <dbReference type="PROSITE-ProRule" id="PRU00169"/>
    </source>
</evidence>
<keyword evidence="5" id="KW-0808">Transferase</keyword>
<dbReference type="EC" id="2.7.13.3" evidence="3"/>
<dbReference type="PROSITE" id="PS50110">
    <property type="entry name" value="RESPONSE_REGULATORY"/>
    <property type="match status" value="1"/>
</dbReference>
<dbReference type="InterPro" id="IPR003660">
    <property type="entry name" value="HAMP_dom"/>
</dbReference>
<dbReference type="SUPFAM" id="SSF55874">
    <property type="entry name" value="ATPase domain of HSP90 chaperone/DNA topoisomerase II/histidine kinase"/>
    <property type="match status" value="1"/>
</dbReference>
<dbReference type="CDD" id="cd16922">
    <property type="entry name" value="HATPase_EvgS-ArcB-TorS-like"/>
    <property type="match status" value="1"/>
</dbReference>
<dbReference type="InterPro" id="IPR004358">
    <property type="entry name" value="Sig_transdc_His_kin-like_C"/>
</dbReference>
<dbReference type="CDD" id="cd17546">
    <property type="entry name" value="REC_hyHK_CKI1_RcsC-like"/>
    <property type="match status" value="1"/>
</dbReference>
<dbReference type="SUPFAM" id="SSF158472">
    <property type="entry name" value="HAMP domain-like"/>
    <property type="match status" value="1"/>
</dbReference>
<feature type="modified residue" description="4-aspartylphosphate" evidence="8">
    <location>
        <position position="958"/>
    </location>
</feature>
<dbReference type="InterPro" id="IPR036890">
    <property type="entry name" value="HATPase_C_sf"/>
</dbReference>
<dbReference type="PANTHER" id="PTHR45339">
    <property type="entry name" value="HYBRID SIGNAL TRANSDUCTION HISTIDINE KINASE J"/>
    <property type="match status" value="1"/>
</dbReference>
<dbReference type="SMART" id="SM00091">
    <property type="entry name" value="PAS"/>
    <property type="match status" value="2"/>
</dbReference>
<dbReference type="InterPro" id="IPR036097">
    <property type="entry name" value="HisK_dim/P_sf"/>
</dbReference>
<dbReference type="PROSITE" id="PS50885">
    <property type="entry name" value="HAMP"/>
    <property type="match status" value="1"/>
</dbReference>
<dbReference type="CDD" id="cd00082">
    <property type="entry name" value="HisKA"/>
    <property type="match status" value="1"/>
</dbReference>
<dbReference type="Pfam" id="PF08448">
    <property type="entry name" value="PAS_4"/>
    <property type="match status" value="1"/>
</dbReference>
<keyword evidence="6" id="KW-0418">Kinase</keyword>
<dbReference type="SMART" id="SM00304">
    <property type="entry name" value="HAMP"/>
    <property type="match status" value="1"/>
</dbReference>
<evidence type="ECO:0000259" key="13">
    <source>
        <dbReference type="PROSITE" id="PS50112"/>
    </source>
</evidence>
<dbReference type="InterPro" id="IPR000700">
    <property type="entry name" value="PAS-assoc_C"/>
</dbReference>
<dbReference type="CDD" id="cd00130">
    <property type="entry name" value="PAS"/>
    <property type="match status" value="2"/>
</dbReference>
<evidence type="ECO:0000256" key="5">
    <source>
        <dbReference type="ARBA" id="ARBA00022679"/>
    </source>
</evidence>
<gene>
    <name evidence="16" type="ORF">PMH09_05320</name>
</gene>
<evidence type="ECO:0000256" key="4">
    <source>
        <dbReference type="ARBA" id="ARBA00022553"/>
    </source>
</evidence>
<dbReference type="InterPro" id="IPR001610">
    <property type="entry name" value="PAC"/>
</dbReference>
<dbReference type="NCBIfam" id="TIGR00229">
    <property type="entry name" value="sensory_box"/>
    <property type="match status" value="2"/>
</dbReference>
<dbReference type="Pfam" id="PF00512">
    <property type="entry name" value="HisKA"/>
    <property type="match status" value="1"/>
</dbReference>
<dbReference type="CDD" id="cd06225">
    <property type="entry name" value="HAMP"/>
    <property type="match status" value="1"/>
</dbReference>
<keyword evidence="10" id="KW-1133">Transmembrane helix</keyword>
<dbReference type="InterPro" id="IPR000014">
    <property type="entry name" value="PAS"/>
</dbReference>
<dbReference type="Proteomes" id="UP001232992">
    <property type="component" value="Unassembled WGS sequence"/>
</dbReference>
<feature type="domain" description="PAS" evidence="13">
    <location>
        <begin position="414"/>
        <end position="442"/>
    </location>
</feature>
<protein>
    <recommendedName>
        <fullName evidence="3">histidine kinase</fullName>
        <ecNumber evidence="3">2.7.13.3</ecNumber>
    </recommendedName>
</protein>
<dbReference type="SUPFAM" id="SSF52172">
    <property type="entry name" value="CheY-like"/>
    <property type="match status" value="1"/>
</dbReference>
<feature type="coiled-coil region" evidence="9">
    <location>
        <begin position="637"/>
        <end position="664"/>
    </location>
</feature>
<dbReference type="InterPro" id="IPR013656">
    <property type="entry name" value="PAS_4"/>
</dbReference>
<dbReference type="InterPro" id="IPR005467">
    <property type="entry name" value="His_kinase_dom"/>
</dbReference>
<feature type="domain" description="HAMP" evidence="15">
    <location>
        <begin position="304"/>
        <end position="356"/>
    </location>
</feature>
<reference evidence="16 17" key="1">
    <citation type="submission" date="2023-01" db="EMBL/GenBank/DDBJ databases">
        <title>Novel diversity within Roseofilum (Cyanobacteria; Desertifilaceae) from marine benthic mats with descriptions of four novel species.</title>
        <authorList>
            <person name="Wang Y."/>
            <person name="Berthold D.E."/>
            <person name="Hu J."/>
            <person name="Lefler F.W."/>
            <person name="Laughinghouse H.D. IV."/>
        </authorList>
    </citation>
    <scope>NUCLEOTIDE SEQUENCE [LARGE SCALE GENOMIC DNA]</scope>
    <source>
        <strain evidence="16 17">BLCC-M143</strain>
    </source>
</reference>
<evidence type="ECO:0000259" key="12">
    <source>
        <dbReference type="PROSITE" id="PS50110"/>
    </source>
</evidence>
<dbReference type="Pfam" id="PF13426">
    <property type="entry name" value="PAS_9"/>
    <property type="match status" value="1"/>
</dbReference>
<evidence type="ECO:0000313" key="16">
    <source>
        <dbReference type="EMBL" id="MDJ1182609.1"/>
    </source>
</evidence>
<dbReference type="InterPro" id="IPR035965">
    <property type="entry name" value="PAS-like_dom_sf"/>
</dbReference>
<dbReference type="InterPro" id="IPR003594">
    <property type="entry name" value="HATPase_dom"/>
</dbReference>
<feature type="domain" description="PAC" evidence="14">
    <location>
        <begin position="467"/>
        <end position="517"/>
    </location>
</feature>
<evidence type="ECO:0000259" key="14">
    <source>
        <dbReference type="PROSITE" id="PS50113"/>
    </source>
</evidence>
<dbReference type="PROSITE" id="PS50113">
    <property type="entry name" value="PAC"/>
    <property type="match status" value="2"/>
</dbReference>
<dbReference type="EMBL" id="JAQOSQ010000003">
    <property type="protein sequence ID" value="MDJ1182609.1"/>
    <property type="molecule type" value="Genomic_DNA"/>
</dbReference>
<dbReference type="InterPro" id="IPR003661">
    <property type="entry name" value="HisK_dim/P_dom"/>
</dbReference>
<evidence type="ECO:0000259" key="15">
    <source>
        <dbReference type="PROSITE" id="PS50885"/>
    </source>
</evidence>
<dbReference type="PROSITE" id="PS50112">
    <property type="entry name" value="PAS"/>
    <property type="match status" value="2"/>
</dbReference>
<dbReference type="SMART" id="SM00448">
    <property type="entry name" value="REC"/>
    <property type="match status" value="1"/>
</dbReference>
<feature type="domain" description="Histidine kinase" evidence="11">
    <location>
        <begin position="664"/>
        <end position="883"/>
    </location>
</feature>
<dbReference type="Pfam" id="PF00672">
    <property type="entry name" value="HAMP"/>
    <property type="match status" value="1"/>
</dbReference>
<dbReference type="Gene3D" id="3.40.50.2300">
    <property type="match status" value="1"/>
</dbReference>
<dbReference type="SUPFAM" id="SSF55785">
    <property type="entry name" value="PYP-like sensor domain (PAS domain)"/>
    <property type="match status" value="2"/>
</dbReference>
<keyword evidence="10" id="KW-0472">Membrane</keyword>
<dbReference type="PANTHER" id="PTHR45339:SF1">
    <property type="entry name" value="HYBRID SIGNAL TRANSDUCTION HISTIDINE KINASE J"/>
    <property type="match status" value="1"/>
</dbReference>
<dbReference type="Gene3D" id="6.10.340.10">
    <property type="match status" value="1"/>
</dbReference>
<keyword evidence="4 8" id="KW-0597">Phosphoprotein</keyword>
<dbReference type="InterPro" id="IPR011006">
    <property type="entry name" value="CheY-like_superfamily"/>
</dbReference>